<dbReference type="PROSITE" id="PS51219">
    <property type="entry name" value="DPCK"/>
    <property type="match status" value="1"/>
</dbReference>
<dbReference type="Proteomes" id="UP001209229">
    <property type="component" value="Unassembled WGS sequence"/>
</dbReference>
<reference evidence="7" key="1">
    <citation type="submission" date="2022-10" db="EMBL/GenBank/DDBJ databases">
        <authorList>
            <person name="Yu W.X."/>
        </authorList>
    </citation>
    <scope>NUCLEOTIDE SEQUENCE</scope>
    <source>
        <strain evidence="7">AAT</strain>
    </source>
</reference>
<evidence type="ECO:0000256" key="4">
    <source>
        <dbReference type="ARBA" id="ARBA00022993"/>
    </source>
</evidence>
<gene>
    <name evidence="5 7" type="primary">coaE</name>
    <name evidence="7" type="ORF">OM075_16570</name>
</gene>
<evidence type="ECO:0000313" key="8">
    <source>
        <dbReference type="Proteomes" id="UP001209229"/>
    </source>
</evidence>
<dbReference type="GO" id="GO:0005524">
    <property type="term" value="F:ATP binding"/>
    <property type="evidence" value="ECO:0007669"/>
    <property type="project" value="UniProtKB-UniRule"/>
</dbReference>
<dbReference type="InterPro" id="IPR001977">
    <property type="entry name" value="Depp_CoAkinase"/>
</dbReference>
<dbReference type="NCBIfam" id="TIGR00152">
    <property type="entry name" value="dephospho-CoA kinase"/>
    <property type="match status" value="1"/>
</dbReference>
<dbReference type="GO" id="GO:0015937">
    <property type="term" value="P:coenzyme A biosynthetic process"/>
    <property type="evidence" value="ECO:0007669"/>
    <property type="project" value="UniProtKB-UniRule"/>
</dbReference>
<dbReference type="CDD" id="cd02022">
    <property type="entry name" value="DPCK"/>
    <property type="match status" value="1"/>
</dbReference>
<keyword evidence="2 5" id="KW-0547">Nucleotide-binding</keyword>
<comment type="subcellular location">
    <subcellularLocation>
        <location evidence="5">Cytoplasm</location>
    </subcellularLocation>
</comment>
<protein>
    <recommendedName>
        <fullName evidence="5 6">Dephospho-CoA kinase</fullName>
        <ecNumber evidence="5 6">2.7.1.24</ecNumber>
    </recommendedName>
    <alternativeName>
        <fullName evidence="5">Dephosphocoenzyme A kinase</fullName>
    </alternativeName>
</protein>
<evidence type="ECO:0000313" key="7">
    <source>
        <dbReference type="EMBL" id="MCW3788093.1"/>
    </source>
</evidence>
<dbReference type="EC" id="2.7.1.24" evidence="5 6"/>
<dbReference type="RefSeq" id="WP_301191653.1">
    <property type="nucleotide sequence ID" value="NZ_JAPDPJ010000044.1"/>
</dbReference>
<keyword evidence="5" id="KW-0963">Cytoplasm</keyword>
<dbReference type="SUPFAM" id="SSF52540">
    <property type="entry name" value="P-loop containing nucleoside triphosphate hydrolases"/>
    <property type="match status" value="1"/>
</dbReference>
<keyword evidence="5 7" id="KW-0808">Transferase</keyword>
<comment type="function">
    <text evidence="5">Catalyzes the phosphorylation of the 3'-hydroxyl group of dephosphocoenzyme A to form coenzyme A.</text>
</comment>
<comment type="caution">
    <text evidence="7">The sequence shown here is derived from an EMBL/GenBank/DDBJ whole genome shotgun (WGS) entry which is preliminary data.</text>
</comment>
<accession>A0AAE3M6N8</accession>
<evidence type="ECO:0000256" key="6">
    <source>
        <dbReference type="NCBIfam" id="TIGR00152"/>
    </source>
</evidence>
<organism evidence="7 8">
    <name type="scientific">Plebeiibacterium sediminum</name>
    <dbReference type="NCBI Taxonomy" id="2992112"/>
    <lineage>
        <taxon>Bacteria</taxon>
        <taxon>Pseudomonadati</taxon>
        <taxon>Bacteroidota</taxon>
        <taxon>Bacteroidia</taxon>
        <taxon>Marinilabiliales</taxon>
        <taxon>Marinilabiliaceae</taxon>
        <taxon>Plebeiibacterium</taxon>
    </lineage>
</organism>
<keyword evidence="3 5" id="KW-0067">ATP-binding</keyword>
<sequence>MMNVGITGGIGSGKSTVCKIFETLDIPVYYSDWHARILSDTHPDIVSGVTKLLGGSIYQSGKMDRKRVGEIVFNDKEKLNALNHIIHPVVAAHFEEWKMMHNDYPYILKEAAILFESGAYKQVDQIITVSAPVDLRIDRVVKRDGISREDVLSRINNQMKDEDKIKQSDYVIYCNDVDLVIPQVLEIHHALIDRD</sequence>
<evidence type="ECO:0000256" key="5">
    <source>
        <dbReference type="HAMAP-Rule" id="MF_00376"/>
    </source>
</evidence>
<keyword evidence="8" id="KW-1185">Reference proteome</keyword>
<keyword evidence="5 7" id="KW-0418">Kinase</keyword>
<dbReference type="GO" id="GO:0005737">
    <property type="term" value="C:cytoplasm"/>
    <property type="evidence" value="ECO:0007669"/>
    <property type="project" value="UniProtKB-SubCell"/>
</dbReference>
<dbReference type="GO" id="GO:0004140">
    <property type="term" value="F:dephospho-CoA kinase activity"/>
    <property type="evidence" value="ECO:0007669"/>
    <property type="project" value="UniProtKB-UniRule"/>
</dbReference>
<dbReference type="Pfam" id="PF01121">
    <property type="entry name" value="CoaE"/>
    <property type="match status" value="1"/>
</dbReference>
<comment type="similarity">
    <text evidence="1 5">Belongs to the CoaE family.</text>
</comment>
<comment type="pathway">
    <text evidence="5">Cofactor biosynthesis; coenzyme A biosynthesis; CoA from (R)-pantothenate: step 5/5.</text>
</comment>
<evidence type="ECO:0000256" key="3">
    <source>
        <dbReference type="ARBA" id="ARBA00022840"/>
    </source>
</evidence>
<feature type="binding site" evidence="5">
    <location>
        <begin position="11"/>
        <end position="16"/>
    </location>
    <ligand>
        <name>ATP</name>
        <dbReference type="ChEBI" id="CHEBI:30616"/>
    </ligand>
</feature>
<evidence type="ECO:0000256" key="2">
    <source>
        <dbReference type="ARBA" id="ARBA00022741"/>
    </source>
</evidence>
<dbReference type="InterPro" id="IPR027417">
    <property type="entry name" value="P-loop_NTPase"/>
</dbReference>
<proteinExistence type="inferred from homology"/>
<dbReference type="HAMAP" id="MF_00376">
    <property type="entry name" value="Dephospho_CoA_kinase"/>
    <property type="match status" value="1"/>
</dbReference>
<dbReference type="PANTHER" id="PTHR10695:SF46">
    <property type="entry name" value="BIFUNCTIONAL COENZYME A SYNTHASE-RELATED"/>
    <property type="match status" value="1"/>
</dbReference>
<name>A0AAE3M6N8_9BACT</name>
<dbReference type="EMBL" id="JAPDPJ010000044">
    <property type="protein sequence ID" value="MCW3788093.1"/>
    <property type="molecule type" value="Genomic_DNA"/>
</dbReference>
<comment type="catalytic activity">
    <reaction evidence="5">
        <text>3'-dephospho-CoA + ATP = ADP + CoA + H(+)</text>
        <dbReference type="Rhea" id="RHEA:18245"/>
        <dbReference type="ChEBI" id="CHEBI:15378"/>
        <dbReference type="ChEBI" id="CHEBI:30616"/>
        <dbReference type="ChEBI" id="CHEBI:57287"/>
        <dbReference type="ChEBI" id="CHEBI:57328"/>
        <dbReference type="ChEBI" id="CHEBI:456216"/>
        <dbReference type="EC" id="2.7.1.24"/>
    </reaction>
</comment>
<evidence type="ECO:0000256" key="1">
    <source>
        <dbReference type="ARBA" id="ARBA00009018"/>
    </source>
</evidence>
<keyword evidence="4 5" id="KW-0173">Coenzyme A biosynthesis</keyword>
<dbReference type="PANTHER" id="PTHR10695">
    <property type="entry name" value="DEPHOSPHO-COA KINASE-RELATED"/>
    <property type="match status" value="1"/>
</dbReference>
<dbReference type="AlphaFoldDB" id="A0AAE3M6N8"/>
<dbReference type="Gene3D" id="3.40.50.300">
    <property type="entry name" value="P-loop containing nucleotide triphosphate hydrolases"/>
    <property type="match status" value="1"/>
</dbReference>